<proteinExistence type="predicted"/>
<dbReference type="AlphaFoldDB" id="A0AAV4DR64"/>
<evidence type="ECO:0000313" key="2">
    <source>
        <dbReference type="EMBL" id="GFO46817.1"/>
    </source>
</evidence>
<evidence type="ECO:0000313" key="3">
    <source>
        <dbReference type="Proteomes" id="UP000735302"/>
    </source>
</evidence>
<dbReference type="EMBL" id="BLXT01008222">
    <property type="protein sequence ID" value="GFO46817.1"/>
    <property type="molecule type" value="Genomic_DNA"/>
</dbReference>
<dbReference type="Proteomes" id="UP000735302">
    <property type="component" value="Unassembled WGS sequence"/>
</dbReference>
<organism evidence="2 3">
    <name type="scientific">Plakobranchus ocellatus</name>
    <dbReference type="NCBI Taxonomy" id="259542"/>
    <lineage>
        <taxon>Eukaryota</taxon>
        <taxon>Metazoa</taxon>
        <taxon>Spiralia</taxon>
        <taxon>Lophotrochozoa</taxon>
        <taxon>Mollusca</taxon>
        <taxon>Gastropoda</taxon>
        <taxon>Heterobranchia</taxon>
        <taxon>Euthyneura</taxon>
        <taxon>Panpulmonata</taxon>
        <taxon>Sacoglossa</taxon>
        <taxon>Placobranchoidea</taxon>
        <taxon>Plakobranchidae</taxon>
        <taxon>Plakobranchus</taxon>
    </lineage>
</organism>
<evidence type="ECO:0000256" key="1">
    <source>
        <dbReference type="SAM" id="MobiDB-lite"/>
    </source>
</evidence>
<accession>A0AAV4DR64</accession>
<name>A0AAV4DR64_9GAST</name>
<reference evidence="2 3" key="1">
    <citation type="journal article" date="2021" name="Elife">
        <title>Chloroplast acquisition without the gene transfer in kleptoplastic sea slugs, Plakobranchus ocellatus.</title>
        <authorList>
            <person name="Maeda T."/>
            <person name="Takahashi S."/>
            <person name="Yoshida T."/>
            <person name="Shimamura S."/>
            <person name="Takaki Y."/>
            <person name="Nagai Y."/>
            <person name="Toyoda A."/>
            <person name="Suzuki Y."/>
            <person name="Arimoto A."/>
            <person name="Ishii H."/>
            <person name="Satoh N."/>
            <person name="Nishiyama T."/>
            <person name="Hasebe M."/>
            <person name="Maruyama T."/>
            <person name="Minagawa J."/>
            <person name="Obokata J."/>
            <person name="Shigenobu S."/>
        </authorList>
    </citation>
    <scope>NUCLEOTIDE SEQUENCE [LARGE SCALE GENOMIC DNA]</scope>
</reference>
<protein>
    <submittedName>
        <fullName evidence="2">Uncharacterized protein</fullName>
    </submittedName>
</protein>
<sequence>MSFPYSALGLHARHRAQPRGHLVQHSSTVSKLPWSYTPSRGCGASSGIDPSPIQRKMTSRLGSVSGEGNGHRGILVSDSNCSIVIFILYK</sequence>
<keyword evidence="3" id="KW-1185">Reference proteome</keyword>
<gene>
    <name evidence="2" type="ORF">PoB_007332200</name>
</gene>
<feature type="region of interest" description="Disordered" evidence="1">
    <location>
        <begin position="16"/>
        <end position="70"/>
    </location>
</feature>
<comment type="caution">
    <text evidence="2">The sequence shown here is derived from an EMBL/GenBank/DDBJ whole genome shotgun (WGS) entry which is preliminary data.</text>
</comment>